<proteinExistence type="predicted"/>
<evidence type="ECO:0000313" key="2">
    <source>
        <dbReference type="EMBL" id="KFI86248.1"/>
    </source>
</evidence>
<protein>
    <submittedName>
        <fullName evidence="2">Uncharacterized protein</fullName>
    </submittedName>
</protein>
<keyword evidence="3" id="KW-1185">Reference proteome</keyword>
<dbReference type="EMBL" id="JGZK01000005">
    <property type="protein sequence ID" value="KFI86248.1"/>
    <property type="molecule type" value="Genomic_DNA"/>
</dbReference>
<evidence type="ECO:0000256" key="1">
    <source>
        <dbReference type="SAM" id="MobiDB-lite"/>
    </source>
</evidence>
<accession>A0A087CSJ8</accession>
<gene>
    <name evidence="2" type="ORF">BREU_1421</name>
</gene>
<name>A0A087CSJ8_9BIFI</name>
<dbReference type="AlphaFoldDB" id="A0A087CSJ8"/>
<evidence type="ECO:0000313" key="3">
    <source>
        <dbReference type="Proteomes" id="UP000028984"/>
    </source>
</evidence>
<feature type="region of interest" description="Disordered" evidence="1">
    <location>
        <begin position="179"/>
        <end position="214"/>
    </location>
</feature>
<sequence length="214" mass="23745">MGYGVSMERLVLTADDLIDYLVSVHPELADPRYVDLDLEPYGKAVKESWVEFPLMFDDLVDRARCIEAQYAKTGYMVERGVDYCCVSRPNRDGDIVSSMCAVIAKDDGPAIILDPNRPIVYGLVRANPERPLRDLIGVQSYLVRVFCQLVGRPGFTVGRLGQLVGTLRELVRLARLDEGDKAGDRAERSTDGAEAGPEHVPPIHEPDTTRREAA</sequence>
<dbReference type="OrthoDB" id="3231209at2"/>
<comment type="caution">
    <text evidence="2">The sequence shown here is derived from an EMBL/GenBank/DDBJ whole genome shotgun (WGS) entry which is preliminary data.</text>
</comment>
<feature type="compositionally biased region" description="Basic and acidic residues" evidence="1">
    <location>
        <begin position="201"/>
        <end position="214"/>
    </location>
</feature>
<dbReference type="RefSeq" id="WP_044090659.1">
    <property type="nucleotide sequence ID" value="NZ_JDUW01000037.1"/>
</dbReference>
<dbReference type="Proteomes" id="UP000028984">
    <property type="component" value="Unassembled WGS sequence"/>
</dbReference>
<reference evidence="2 3" key="1">
    <citation type="submission" date="2014-03" db="EMBL/GenBank/DDBJ databases">
        <title>Genomics of Bifidobacteria.</title>
        <authorList>
            <person name="Ventura M."/>
            <person name="Milani C."/>
            <person name="Lugli G.A."/>
        </authorList>
    </citation>
    <scope>NUCLEOTIDE SEQUENCE [LARGE SCALE GENOMIC DNA]</scope>
    <source>
        <strain evidence="2 3">DSM 23975</strain>
    </source>
</reference>
<organism evidence="2 3">
    <name type="scientific">Bifidobacterium reuteri DSM 23975</name>
    <dbReference type="NCBI Taxonomy" id="1437610"/>
    <lineage>
        <taxon>Bacteria</taxon>
        <taxon>Bacillati</taxon>
        <taxon>Actinomycetota</taxon>
        <taxon>Actinomycetes</taxon>
        <taxon>Bifidobacteriales</taxon>
        <taxon>Bifidobacteriaceae</taxon>
        <taxon>Bifidobacterium</taxon>
    </lineage>
</organism>
<feature type="compositionally biased region" description="Basic and acidic residues" evidence="1">
    <location>
        <begin position="179"/>
        <end position="191"/>
    </location>
</feature>